<accession>K1YA05</accession>
<protein>
    <submittedName>
        <fullName evidence="2">Uncharacterized protein</fullName>
    </submittedName>
</protein>
<sequence length="141" mass="15006">MIDIAFAAGSAIDPNQVYQLDDIIRVGIALVVLISGFLSVIFILWWGMMLILSGGKDEKVKPAINSIRYAVVGLIVIILSIFVAPKVGDLLGLNVSTYVSPKVIFSTIQDLSGKFFGNKNEIDLSSGSNGGGTLPSDFSNL</sequence>
<dbReference type="AlphaFoldDB" id="K1YA05"/>
<comment type="caution">
    <text evidence="2">The sequence shown here is derived from an EMBL/GenBank/DDBJ whole genome shotgun (WGS) entry which is preliminary data.</text>
</comment>
<dbReference type="Pfam" id="PF18895">
    <property type="entry name" value="T4SS_pilin"/>
    <property type="match status" value="1"/>
</dbReference>
<evidence type="ECO:0000256" key="1">
    <source>
        <dbReference type="SAM" id="Phobius"/>
    </source>
</evidence>
<dbReference type="EMBL" id="AMFJ01034463">
    <property type="protein sequence ID" value="EKD29258.1"/>
    <property type="molecule type" value="Genomic_DNA"/>
</dbReference>
<name>K1YA05_9BACT</name>
<feature type="transmembrane region" description="Helical" evidence="1">
    <location>
        <begin position="67"/>
        <end position="84"/>
    </location>
</feature>
<keyword evidence="1" id="KW-0472">Membrane</keyword>
<evidence type="ECO:0000313" key="2">
    <source>
        <dbReference type="EMBL" id="EKD29258.1"/>
    </source>
</evidence>
<feature type="transmembrane region" description="Helical" evidence="1">
    <location>
        <begin position="23"/>
        <end position="46"/>
    </location>
</feature>
<organism evidence="2">
    <name type="scientific">uncultured bacterium</name>
    <name type="common">gcode 4</name>
    <dbReference type="NCBI Taxonomy" id="1234023"/>
    <lineage>
        <taxon>Bacteria</taxon>
        <taxon>environmental samples</taxon>
    </lineage>
</organism>
<gene>
    <name evidence="2" type="ORF">ACD_78C00463G0005</name>
</gene>
<keyword evidence="1" id="KW-0812">Transmembrane</keyword>
<dbReference type="InterPro" id="IPR043993">
    <property type="entry name" value="T4SS_pilin"/>
</dbReference>
<reference evidence="2" key="1">
    <citation type="journal article" date="2012" name="Science">
        <title>Fermentation, hydrogen, and sulfur metabolism in multiple uncultivated bacterial phyla.</title>
        <authorList>
            <person name="Wrighton K.C."/>
            <person name="Thomas B.C."/>
            <person name="Sharon I."/>
            <person name="Miller C.S."/>
            <person name="Castelle C.J."/>
            <person name="VerBerkmoes N.C."/>
            <person name="Wilkins M.J."/>
            <person name="Hettich R.L."/>
            <person name="Lipton M.S."/>
            <person name="Williams K.H."/>
            <person name="Long P.E."/>
            <person name="Banfield J.F."/>
        </authorList>
    </citation>
    <scope>NUCLEOTIDE SEQUENCE [LARGE SCALE GENOMIC DNA]</scope>
</reference>
<keyword evidence="1" id="KW-1133">Transmembrane helix</keyword>
<proteinExistence type="predicted"/>